<dbReference type="InterPro" id="IPR046341">
    <property type="entry name" value="SET_dom_sf"/>
</dbReference>
<dbReference type="OMA" id="LHMKLGK"/>
<dbReference type="Gene3D" id="6.10.140.2220">
    <property type="match status" value="1"/>
</dbReference>
<dbReference type="Gene3D" id="1.10.220.160">
    <property type="match status" value="1"/>
</dbReference>
<organism evidence="7">
    <name type="scientific">Culicoides sonorensis</name>
    <name type="common">Biting midge</name>
    <dbReference type="NCBI Taxonomy" id="179676"/>
    <lineage>
        <taxon>Eukaryota</taxon>
        <taxon>Metazoa</taxon>
        <taxon>Ecdysozoa</taxon>
        <taxon>Arthropoda</taxon>
        <taxon>Hexapoda</taxon>
        <taxon>Insecta</taxon>
        <taxon>Pterygota</taxon>
        <taxon>Neoptera</taxon>
        <taxon>Endopterygota</taxon>
        <taxon>Diptera</taxon>
        <taxon>Nematocera</taxon>
        <taxon>Chironomoidea</taxon>
        <taxon>Ceratopogonidae</taxon>
        <taxon>Ceratopogoninae</taxon>
        <taxon>Culicoides</taxon>
        <taxon>Monoculicoides</taxon>
    </lineage>
</organism>
<dbReference type="EMBL" id="UFQS01000653">
    <property type="protein sequence ID" value="SSX05804.1"/>
    <property type="molecule type" value="Genomic_DNA"/>
</dbReference>
<dbReference type="Pfam" id="PF01753">
    <property type="entry name" value="zf-MYND"/>
    <property type="match status" value="1"/>
</dbReference>
<evidence type="ECO:0000313" key="6">
    <source>
        <dbReference type="EMBL" id="SSX05804.1"/>
    </source>
</evidence>
<dbReference type="PROSITE" id="PS01360">
    <property type="entry name" value="ZF_MYND_1"/>
    <property type="match status" value="1"/>
</dbReference>
<gene>
    <name evidence="7" type="primary">CSON013157</name>
</gene>
<dbReference type="InterPro" id="IPR002893">
    <property type="entry name" value="Znf_MYND"/>
</dbReference>
<dbReference type="PANTHER" id="PTHR12197:SF251">
    <property type="entry name" value="EG:BACR7C10.4 PROTEIN"/>
    <property type="match status" value="1"/>
</dbReference>
<dbReference type="GO" id="GO:0008270">
    <property type="term" value="F:zinc ion binding"/>
    <property type="evidence" value="ECO:0007669"/>
    <property type="project" value="UniProtKB-KW"/>
</dbReference>
<reference evidence="6" key="1">
    <citation type="submission" date="2018-04" db="EMBL/GenBank/DDBJ databases">
        <authorList>
            <person name="Go L.Y."/>
            <person name="Mitchell J.A."/>
        </authorList>
    </citation>
    <scope>NUCLEOTIDE SEQUENCE</scope>
    <source>
        <tissue evidence="6">Whole organism</tissue>
    </source>
</reference>
<evidence type="ECO:0000259" key="5">
    <source>
        <dbReference type="PROSITE" id="PS50865"/>
    </source>
</evidence>
<evidence type="ECO:0000256" key="2">
    <source>
        <dbReference type="ARBA" id="ARBA00022771"/>
    </source>
</evidence>
<keyword evidence="3" id="KW-0862">Zinc</keyword>
<evidence type="ECO:0000313" key="7">
    <source>
        <dbReference type="EMBL" id="SSX26163.1"/>
    </source>
</evidence>
<dbReference type="PROSITE" id="PS50865">
    <property type="entry name" value="ZF_MYND_2"/>
    <property type="match status" value="1"/>
</dbReference>
<proteinExistence type="predicted"/>
<dbReference type="VEuPathDB" id="VectorBase:CSON013157"/>
<dbReference type="EMBL" id="UFQT01000653">
    <property type="protein sequence ID" value="SSX26163.1"/>
    <property type="molecule type" value="Genomic_DNA"/>
</dbReference>
<accession>A0A336MBH9</accession>
<sequence>MKPKSLLLKRGTCILKEQPFVFVLTSKYKTERCDTCLKSGKLMKCSGCNYVHYCDHLCQKNGWVDHKQECPNLKGLKQSVPDAARIIARIVRKLKNGGDMQRGYYSEHDYRKYRDLMSHYQEIKNDSKRLEHLEALTVVLKTLLYPDPVPNENELMTIYGRLCTNGFNILDPEMNSIGTGIYLGVSIVDHSCKPNAVATFEGTELTLRLTEDLNFQHWSQINISYIDLINTRDDRRQELKNRYYFLCTCTKCVDIRAQEEMLAAACPNEKCDEFITNVSEMVLHECTKCGQNINDDFVEKYKEVTDFTKDKLEEMKHIAYLDVLQLCLKRQENVLHPLNIWHIKTLDAAFESAINIEKWEEALEYGIRLIPGFRKYNGDYHPLLGIALMKIGKIELFLEKPVSAVQHLKEASAILKVTHGERHSLYKEQLIPLLHEANTISNGMNNLC</sequence>
<reference evidence="7" key="2">
    <citation type="submission" date="2018-07" db="EMBL/GenBank/DDBJ databases">
        <authorList>
            <person name="Quirk P.G."/>
            <person name="Krulwich T.A."/>
        </authorList>
    </citation>
    <scope>NUCLEOTIDE SEQUENCE</scope>
</reference>
<feature type="domain" description="MYND-type" evidence="5">
    <location>
        <begin position="33"/>
        <end position="70"/>
    </location>
</feature>
<evidence type="ECO:0000256" key="4">
    <source>
        <dbReference type="PROSITE-ProRule" id="PRU00134"/>
    </source>
</evidence>
<dbReference type="GO" id="GO:0005634">
    <property type="term" value="C:nucleus"/>
    <property type="evidence" value="ECO:0007669"/>
    <property type="project" value="TreeGrafter"/>
</dbReference>
<name>A0A336MBH9_CULSO</name>
<dbReference type="InterPro" id="IPR050869">
    <property type="entry name" value="H3K4_H4K5_MeTrfase"/>
</dbReference>
<dbReference type="PANTHER" id="PTHR12197">
    <property type="entry name" value="HISTONE-LYSINE N-METHYLTRANSFERASE SMYD"/>
    <property type="match status" value="1"/>
</dbReference>
<evidence type="ECO:0000256" key="3">
    <source>
        <dbReference type="ARBA" id="ARBA00022833"/>
    </source>
</evidence>
<keyword evidence="2 4" id="KW-0863">Zinc-finger</keyword>
<protein>
    <submittedName>
        <fullName evidence="7">CSON013157 protein</fullName>
    </submittedName>
</protein>
<dbReference type="AlphaFoldDB" id="A0A336MBH9"/>
<dbReference type="Gene3D" id="1.25.40.970">
    <property type="match status" value="1"/>
</dbReference>
<dbReference type="Gene3D" id="1.25.40.10">
    <property type="entry name" value="Tetratricopeptide repeat domain"/>
    <property type="match status" value="1"/>
</dbReference>
<dbReference type="SUPFAM" id="SSF82199">
    <property type="entry name" value="SET domain"/>
    <property type="match status" value="1"/>
</dbReference>
<dbReference type="Gene3D" id="2.170.270.10">
    <property type="entry name" value="SET domain"/>
    <property type="match status" value="1"/>
</dbReference>
<evidence type="ECO:0000256" key="1">
    <source>
        <dbReference type="ARBA" id="ARBA00022723"/>
    </source>
</evidence>
<dbReference type="InterPro" id="IPR011990">
    <property type="entry name" value="TPR-like_helical_dom_sf"/>
</dbReference>
<keyword evidence="1" id="KW-0479">Metal-binding</keyword>